<dbReference type="SUPFAM" id="SSF53300">
    <property type="entry name" value="vWA-like"/>
    <property type="match status" value="1"/>
</dbReference>
<dbReference type="Proteomes" id="UP001595912">
    <property type="component" value="Unassembled WGS sequence"/>
</dbReference>
<dbReference type="Gene3D" id="2.60.60.30">
    <property type="entry name" value="sav2460 like domains"/>
    <property type="match status" value="1"/>
</dbReference>
<dbReference type="PANTHER" id="PTHR32097">
    <property type="entry name" value="CAMP-BINDING PROTEIN 1-RELATED"/>
    <property type="match status" value="1"/>
</dbReference>
<dbReference type="InterPro" id="IPR051324">
    <property type="entry name" value="Stress/Tellurium_Resist"/>
</dbReference>
<gene>
    <name evidence="4" type="ORF">ACFPIJ_03610</name>
</gene>
<evidence type="ECO:0000313" key="4">
    <source>
        <dbReference type="EMBL" id="MFC4996909.1"/>
    </source>
</evidence>
<evidence type="ECO:0000259" key="3">
    <source>
        <dbReference type="Pfam" id="PF10138"/>
    </source>
</evidence>
<dbReference type="EMBL" id="JBHSIU010000005">
    <property type="protein sequence ID" value="MFC4996909.1"/>
    <property type="molecule type" value="Genomic_DNA"/>
</dbReference>
<dbReference type="PANTHER" id="PTHR32097:SF4">
    <property type="entry name" value="GENERAL STRESS PROTEIN 16U"/>
    <property type="match status" value="1"/>
</dbReference>
<comment type="similarity">
    <text evidence="1">Belongs to the CAPAB/TerDEXZ family.</text>
</comment>
<organism evidence="4 5">
    <name type="scientific">Dactylosporangium cerinum</name>
    <dbReference type="NCBI Taxonomy" id="1434730"/>
    <lineage>
        <taxon>Bacteria</taxon>
        <taxon>Bacillati</taxon>
        <taxon>Actinomycetota</taxon>
        <taxon>Actinomycetes</taxon>
        <taxon>Micromonosporales</taxon>
        <taxon>Micromonosporaceae</taxon>
        <taxon>Dactylosporangium</taxon>
    </lineage>
</organism>
<dbReference type="Pfam" id="PF10138">
    <property type="entry name" value="vWA-TerF-like"/>
    <property type="match status" value="1"/>
</dbReference>
<reference evidence="5" key="1">
    <citation type="journal article" date="2019" name="Int. J. Syst. Evol. Microbiol.">
        <title>The Global Catalogue of Microorganisms (GCM) 10K type strain sequencing project: providing services to taxonomists for standard genome sequencing and annotation.</title>
        <authorList>
            <consortium name="The Broad Institute Genomics Platform"/>
            <consortium name="The Broad Institute Genome Sequencing Center for Infectious Disease"/>
            <person name="Wu L."/>
            <person name="Ma J."/>
        </authorList>
    </citation>
    <scope>NUCLEOTIDE SEQUENCE [LARGE SCALE GENOMIC DNA]</scope>
    <source>
        <strain evidence="5">CGMCC 4.7152</strain>
    </source>
</reference>
<dbReference type="InterPro" id="IPR003325">
    <property type="entry name" value="TerD"/>
</dbReference>
<feature type="domain" description="vWA found in TerF C terminus" evidence="3">
    <location>
        <begin position="228"/>
        <end position="425"/>
    </location>
</feature>
<keyword evidence="5" id="KW-1185">Reference proteome</keyword>
<evidence type="ECO:0000259" key="2">
    <source>
        <dbReference type="Pfam" id="PF02342"/>
    </source>
</evidence>
<dbReference type="Pfam" id="PF02342">
    <property type="entry name" value="TerD"/>
    <property type="match status" value="1"/>
</dbReference>
<proteinExistence type="inferred from homology"/>
<name>A0ABV9VMC2_9ACTN</name>
<protein>
    <submittedName>
        <fullName evidence="4">VWA domain-containing protein</fullName>
    </submittedName>
</protein>
<feature type="domain" description="TerD" evidence="2">
    <location>
        <begin position="26"/>
        <end position="165"/>
    </location>
</feature>
<dbReference type="InterPro" id="IPR019303">
    <property type="entry name" value="vWA_TerF_C"/>
</dbReference>
<evidence type="ECO:0000256" key="1">
    <source>
        <dbReference type="ARBA" id="ARBA00008775"/>
    </source>
</evidence>
<accession>A0ABV9VMC2</accession>
<sequence length="427" mass="45710">MTIAILARGQNTALPPAPSYTVVVSHASGPEVDLVAFLLDETGRAPGDEAMVFYNQPTGAGVRWLPPETAGGVTRHRLEVTPGGWAGTTARVRIGLTVAGATFAAVPDLRAALHGDGGELYALDLGTPTVQDALIVGDVYRHRDAVKVRCVGDGFTDGLRGLITDVGLTVDETVDDAAPLAETTAPAIQLTKAKQISLAKPAAGASSVDLRKYAVAVSLVKSGLDGRTFRVVLAIDCSGSTKKLFRSGVMQRSLERMVVIADLLDDNGEMEVWFFGDFPVRSAPVRTTTAHDYLERQADDKKRAEGGNFEPRVMKEILDWTAAEPSPHPTLVLFWSDGGVHAEKQIKELLVRSSNQPVYWMFLGLGVADYGVLARLDDVRGGMVDNAGFIPIDDIDLLSDEDLYGQIFGNFVSRWHTAAAAAGILRS</sequence>
<dbReference type="InterPro" id="IPR036465">
    <property type="entry name" value="vWFA_dom_sf"/>
</dbReference>
<dbReference type="CDD" id="cd06974">
    <property type="entry name" value="TerD_like"/>
    <property type="match status" value="1"/>
</dbReference>
<evidence type="ECO:0000313" key="5">
    <source>
        <dbReference type="Proteomes" id="UP001595912"/>
    </source>
</evidence>
<comment type="caution">
    <text evidence="4">The sequence shown here is derived from an EMBL/GenBank/DDBJ whole genome shotgun (WGS) entry which is preliminary data.</text>
</comment>
<dbReference type="RefSeq" id="WP_380113131.1">
    <property type="nucleotide sequence ID" value="NZ_JBHSIU010000005.1"/>
</dbReference>